<dbReference type="SUPFAM" id="SSF161098">
    <property type="entry name" value="MetI-like"/>
    <property type="match status" value="1"/>
</dbReference>
<dbReference type="Pfam" id="PF00528">
    <property type="entry name" value="BPD_transp_1"/>
    <property type="match status" value="1"/>
</dbReference>
<feature type="transmembrane region" description="Helical" evidence="7">
    <location>
        <begin position="28"/>
        <end position="51"/>
    </location>
</feature>
<keyword evidence="4 7" id="KW-0812">Transmembrane</keyword>
<sequence length="289" mass="29993">MAIAIPSVGLLSSREKRIAALPRDRATILNWLGVSLILLVTLIAVAVPVLAPHDPLVPVGMPLQAPGKEGFILGSDSVGRDILSRVLFGVRSSWFAALVVVGVGLLIGGLVGLIAGAVGGWLDSVLMRITDGFLSLPAPVLAIAVVAALGPGFVHTLIAVSIVWWPFYARLVRGEIVRLAARPHVEAARLAGVGSFRVALRHLLPGAVPNALVAASLDLGTLILTLAALSFLGLGQSAPAPELGADAARNLSYFLQQWWVPVMPGLGVLVLAVIGNIAGDSLRNLMKTS</sequence>
<proteinExistence type="inferred from homology"/>
<dbReference type="PROSITE" id="PS50928">
    <property type="entry name" value="ABC_TM1"/>
    <property type="match status" value="1"/>
</dbReference>
<feature type="transmembrane region" description="Helical" evidence="7">
    <location>
        <begin position="134"/>
        <end position="167"/>
    </location>
</feature>
<evidence type="ECO:0000256" key="5">
    <source>
        <dbReference type="ARBA" id="ARBA00022989"/>
    </source>
</evidence>
<dbReference type="Proteomes" id="UP000708347">
    <property type="component" value="Unassembled WGS sequence"/>
</dbReference>
<protein>
    <submittedName>
        <fullName evidence="9">ABC transporter permease</fullName>
    </submittedName>
</protein>
<dbReference type="Gene3D" id="1.10.3720.10">
    <property type="entry name" value="MetI-like"/>
    <property type="match status" value="1"/>
</dbReference>
<organism evidence="9 10">
    <name type="scientific">Mycolicibacterium sphagni</name>
    <dbReference type="NCBI Taxonomy" id="1786"/>
    <lineage>
        <taxon>Bacteria</taxon>
        <taxon>Bacillati</taxon>
        <taxon>Actinomycetota</taxon>
        <taxon>Actinomycetes</taxon>
        <taxon>Mycobacteriales</taxon>
        <taxon>Mycobacteriaceae</taxon>
        <taxon>Mycolicibacterium</taxon>
    </lineage>
</organism>
<evidence type="ECO:0000313" key="9">
    <source>
        <dbReference type="EMBL" id="NTY60647.1"/>
    </source>
</evidence>
<gene>
    <name evidence="9" type="ORF">FEG63_13935</name>
</gene>
<comment type="subcellular location">
    <subcellularLocation>
        <location evidence="1 7">Cell membrane</location>
        <topology evidence="1 7">Multi-pass membrane protein</topology>
    </subcellularLocation>
</comment>
<evidence type="ECO:0000259" key="8">
    <source>
        <dbReference type="PROSITE" id="PS50928"/>
    </source>
</evidence>
<dbReference type="CDD" id="cd06261">
    <property type="entry name" value="TM_PBP2"/>
    <property type="match status" value="1"/>
</dbReference>
<name>A0ABX2JYZ1_9MYCO</name>
<comment type="similarity">
    <text evidence="7">Belongs to the binding-protein-dependent transport system permease family.</text>
</comment>
<dbReference type="PANTHER" id="PTHR43386:SF1">
    <property type="entry name" value="D,D-DIPEPTIDE TRANSPORT SYSTEM PERMEASE PROTEIN DDPC-RELATED"/>
    <property type="match status" value="1"/>
</dbReference>
<dbReference type="RefSeq" id="WP_174398444.1">
    <property type="nucleotide sequence ID" value="NZ_VBSB01000008.1"/>
</dbReference>
<feature type="domain" description="ABC transmembrane type-1" evidence="8">
    <location>
        <begin position="90"/>
        <end position="279"/>
    </location>
</feature>
<accession>A0ABX2JYZ1</accession>
<dbReference type="PANTHER" id="PTHR43386">
    <property type="entry name" value="OLIGOPEPTIDE TRANSPORT SYSTEM PERMEASE PROTEIN APPC"/>
    <property type="match status" value="1"/>
</dbReference>
<feature type="transmembrane region" description="Helical" evidence="7">
    <location>
        <begin position="211"/>
        <end position="234"/>
    </location>
</feature>
<feature type="transmembrane region" description="Helical" evidence="7">
    <location>
        <begin position="94"/>
        <end position="122"/>
    </location>
</feature>
<dbReference type="EMBL" id="VBSB01000008">
    <property type="protein sequence ID" value="NTY60647.1"/>
    <property type="molecule type" value="Genomic_DNA"/>
</dbReference>
<dbReference type="InterPro" id="IPR035906">
    <property type="entry name" value="MetI-like_sf"/>
</dbReference>
<evidence type="ECO:0000256" key="6">
    <source>
        <dbReference type="ARBA" id="ARBA00023136"/>
    </source>
</evidence>
<keyword evidence="2 7" id="KW-0813">Transport</keyword>
<keyword evidence="5 7" id="KW-1133">Transmembrane helix</keyword>
<comment type="caution">
    <text evidence="9">The sequence shown here is derived from an EMBL/GenBank/DDBJ whole genome shotgun (WGS) entry which is preliminary data.</text>
</comment>
<feature type="transmembrane region" description="Helical" evidence="7">
    <location>
        <begin position="258"/>
        <end position="279"/>
    </location>
</feature>
<evidence type="ECO:0000256" key="1">
    <source>
        <dbReference type="ARBA" id="ARBA00004651"/>
    </source>
</evidence>
<evidence type="ECO:0000256" key="7">
    <source>
        <dbReference type="RuleBase" id="RU363032"/>
    </source>
</evidence>
<keyword evidence="10" id="KW-1185">Reference proteome</keyword>
<reference evidence="9 10" key="1">
    <citation type="submission" date="2019-05" db="EMBL/GenBank/DDBJ databases">
        <title>Mycolicibacterium sphagni ENV482 genome assembly.</title>
        <authorList>
            <person name="Chen W."/>
            <person name="Faulkner N.W."/>
            <person name="Hyman M.R."/>
        </authorList>
    </citation>
    <scope>NUCLEOTIDE SEQUENCE [LARGE SCALE GENOMIC DNA]</scope>
    <source>
        <strain evidence="9 10">ENV482</strain>
    </source>
</reference>
<keyword evidence="3" id="KW-1003">Cell membrane</keyword>
<evidence type="ECO:0000256" key="3">
    <source>
        <dbReference type="ARBA" id="ARBA00022475"/>
    </source>
</evidence>
<evidence type="ECO:0000256" key="2">
    <source>
        <dbReference type="ARBA" id="ARBA00022448"/>
    </source>
</evidence>
<dbReference type="InterPro" id="IPR050366">
    <property type="entry name" value="BP-dependent_transpt_permease"/>
</dbReference>
<evidence type="ECO:0000313" key="10">
    <source>
        <dbReference type="Proteomes" id="UP000708347"/>
    </source>
</evidence>
<keyword evidence="6 7" id="KW-0472">Membrane</keyword>
<dbReference type="InterPro" id="IPR000515">
    <property type="entry name" value="MetI-like"/>
</dbReference>
<evidence type="ECO:0000256" key="4">
    <source>
        <dbReference type="ARBA" id="ARBA00022692"/>
    </source>
</evidence>